<feature type="region of interest" description="Disordered" evidence="2">
    <location>
        <begin position="670"/>
        <end position="724"/>
    </location>
</feature>
<feature type="compositionally biased region" description="Polar residues" evidence="2">
    <location>
        <begin position="419"/>
        <end position="443"/>
    </location>
</feature>
<dbReference type="EMBL" id="CP063413">
    <property type="protein sequence ID" value="QSZ37776.1"/>
    <property type="molecule type" value="Genomic_DNA"/>
</dbReference>
<dbReference type="Proteomes" id="UP000672032">
    <property type="component" value="Chromosome 9"/>
</dbReference>
<proteinExistence type="predicted"/>
<protein>
    <submittedName>
        <fullName evidence="3">Uncharacterized protein</fullName>
    </submittedName>
</protein>
<evidence type="ECO:0000256" key="1">
    <source>
        <dbReference type="SAM" id="Coils"/>
    </source>
</evidence>
<dbReference type="AlphaFoldDB" id="A0A8A3PSQ2"/>
<accession>A0A8A3PSQ2</accession>
<dbReference type="OrthoDB" id="5220943at2759"/>
<feature type="region of interest" description="Disordered" evidence="2">
    <location>
        <begin position="378"/>
        <end position="443"/>
    </location>
</feature>
<organism evidence="3 4">
    <name type="scientific">Monilinia vaccinii-corymbosi</name>
    <dbReference type="NCBI Taxonomy" id="61207"/>
    <lineage>
        <taxon>Eukaryota</taxon>
        <taxon>Fungi</taxon>
        <taxon>Dikarya</taxon>
        <taxon>Ascomycota</taxon>
        <taxon>Pezizomycotina</taxon>
        <taxon>Leotiomycetes</taxon>
        <taxon>Helotiales</taxon>
        <taxon>Sclerotiniaceae</taxon>
        <taxon>Monilinia</taxon>
    </lineage>
</organism>
<sequence length="905" mass="102442">MEDNQSYVIEPGMPLLSSRQYPSNASMRSMLEYRDGPGDMLKLLLTIHERVLVAIIKNTIGHELASTKDQENDIRKCMYPINVQAGTYLITFLKRNSNNFLSLSKWRSVTSYIKSYIHFDGIPLEDDATPERLEEYKHAVEIEKLLCPGYTQAEIRANIKSGKISTGFINSDHFIKRLNDWYSHDTAQLVPTTYLTQSPCYVGCSNNISLRLAQDQVDDLENVNSKEVPCVNVFTACLKYAGIKFDRIEMVVLKVWDAPQFRKGETLITMLAGSLVCHGGLNAVQAGGQPRAITDVRTHDVCQEIFIRNNWTEENMDETKDLVKEHERQVQYIEDFDADALVTELETQVRDTGLKMETLEKELDDVTSLIQEKIKEAEEDLGSTRPQEFRQYPPRFPNSSSSMGGSKILNYAGTARNAGFNQGPVNGQSQNLSPQNSRSRPSISQSQLEMISRWLGCGSNRMFGFGPEKLNFGQILSSHMDYSIHGWKKEDDFLIPFFCVVLYHPRVYKITIGTRYNPSQFVLDFQHANKGLDSSFSFSIFWRDVDRGGDANLIFVHVSLKPKFYSDVREPYILADLACIMEFLNQYKKVLGNCKNTSGRNGRDPPTIDVAFKEYLKENVQLPHAKGFKFPTDFVVGEISGLGKPSGDLRLSGLCGPSIQPIRVEPSPPLPTIPTLAPVPLPPPLPPPTSPPQPTMSNAPVFQGAESGADPKIEQNADSCTTMSGSDLSRPLLTGISSEVQKVLHQRYCNLYTRVQLCEMMEKDLGIFTTDAGLDSSFVAAIQQFVDGKTLHFIRQYSSYFDAQFKNEELSKERIKHLEGLWVEKVARLKEASELDTFRKREKSMYALEEELNTLRAVEEVMIKEHDELVQLKDQRRYIEDMAGDLTTLRQRHECRRGIENTSSH</sequence>
<evidence type="ECO:0000313" key="4">
    <source>
        <dbReference type="Proteomes" id="UP000672032"/>
    </source>
</evidence>
<name>A0A8A3PSQ2_9HELO</name>
<evidence type="ECO:0000313" key="3">
    <source>
        <dbReference type="EMBL" id="QSZ37776.1"/>
    </source>
</evidence>
<reference evidence="3" key="1">
    <citation type="submission" date="2020-10" db="EMBL/GenBank/DDBJ databases">
        <title>Genome Sequence of Monilinia vaccinii-corymbosi Sheds Light on Mummy Berry Disease Infection of Blueberry and Mating Type.</title>
        <authorList>
            <person name="Yow A.G."/>
            <person name="Zhang Y."/>
            <person name="Bansal K."/>
            <person name="Eacker S.M."/>
            <person name="Sullivan S."/>
            <person name="Liachko I."/>
            <person name="Cubeta M.A."/>
            <person name="Rollins J.A."/>
            <person name="Ashrafi H."/>
        </authorList>
    </citation>
    <scope>NUCLEOTIDE SEQUENCE</scope>
    <source>
        <strain evidence="3">RL-1</strain>
    </source>
</reference>
<keyword evidence="1" id="KW-0175">Coiled coil</keyword>
<keyword evidence="4" id="KW-1185">Reference proteome</keyword>
<feature type="coiled-coil region" evidence="1">
    <location>
        <begin position="309"/>
        <end position="376"/>
    </location>
</feature>
<evidence type="ECO:0000256" key="2">
    <source>
        <dbReference type="SAM" id="MobiDB-lite"/>
    </source>
</evidence>
<feature type="compositionally biased region" description="Pro residues" evidence="2">
    <location>
        <begin position="670"/>
        <end position="694"/>
    </location>
</feature>
<gene>
    <name evidence="3" type="ORF">DSL72_008875</name>
</gene>